<protein>
    <recommendedName>
        <fullName evidence="10">FAS1 domain-containing protein</fullName>
    </recommendedName>
</protein>
<dbReference type="InterPro" id="IPR045003">
    <property type="entry name" value="FLA_A"/>
</dbReference>
<dbReference type="Gene3D" id="2.30.180.10">
    <property type="entry name" value="FAS1 domain"/>
    <property type="match status" value="2"/>
</dbReference>
<evidence type="ECO:0000256" key="1">
    <source>
        <dbReference type="ARBA" id="ARBA00004609"/>
    </source>
</evidence>
<dbReference type="SUPFAM" id="SSF82153">
    <property type="entry name" value="FAS1 domain"/>
    <property type="match status" value="2"/>
</dbReference>
<evidence type="ECO:0000313" key="11">
    <source>
        <dbReference type="EMBL" id="RYR70357.1"/>
    </source>
</evidence>
<dbReference type="GO" id="GO:0098552">
    <property type="term" value="C:side of membrane"/>
    <property type="evidence" value="ECO:0007669"/>
    <property type="project" value="UniProtKB-KW"/>
</dbReference>
<dbReference type="Proteomes" id="UP000289738">
    <property type="component" value="Chromosome A03"/>
</dbReference>
<proteinExistence type="inferred from homology"/>
<feature type="region of interest" description="Disordered" evidence="8">
    <location>
        <begin position="310"/>
        <end position="353"/>
    </location>
</feature>
<dbReference type="STRING" id="3818.A0A445E4K9"/>
<name>A0A445E4K9_ARAHY</name>
<dbReference type="InterPro" id="IPR000782">
    <property type="entry name" value="FAS1_domain"/>
</dbReference>
<comment type="caution">
    <text evidence="11">The sequence shown here is derived from an EMBL/GenBank/DDBJ whole genome shotgun (WGS) entry which is preliminary data.</text>
</comment>
<evidence type="ECO:0000256" key="9">
    <source>
        <dbReference type="SAM" id="SignalP"/>
    </source>
</evidence>
<feature type="chain" id="PRO_5018969921" description="FAS1 domain-containing protein" evidence="9">
    <location>
        <begin position="24"/>
        <end position="567"/>
    </location>
</feature>
<keyword evidence="5 9" id="KW-0732">Signal</keyword>
<accession>A0A445E4K9</accession>
<feature type="domain" description="FAS1" evidence="10">
    <location>
        <begin position="68"/>
        <end position="197"/>
    </location>
</feature>
<evidence type="ECO:0000256" key="3">
    <source>
        <dbReference type="ARBA" id="ARBA00022475"/>
    </source>
</evidence>
<evidence type="ECO:0000256" key="6">
    <source>
        <dbReference type="ARBA" id="ARBA00023136"/>
    </source>
</evidence>
<reference evidence="11 12" key="1">
    <citation type="submission" date="2019-01" db="EMBL/GenBank/DDBJ databases">
        <title>Sequencing of cultivated peanut Arachis hypogaea provides insights into genome evolution and oil improvement.</title>
        <authorList>
            <person name="Chen X."/>
        </authorList>
    </citation>
    <scope>NUCLEOTIDE SEQUENCE [LARGE SCALE GENOMIC DNA]</scope>
    <source>
        <strain evidence="12">cv. Fuhuasheng</strain>
        <tissue evidence="11">Leaves</tissue>
    </source>
</reference>
<keyword evidence="6" id="KW-0472">Membrane</keyword>
<evidence type="ECO:0000256" key="7">
    <source>
        <dbReference type="ARBA" id="ARBA00024686"/>
    </source>
</evidence>
<comment type="similarity">
    <text evidence="2">Belongs to the fasciclin-like AGP family.</text>
</comment>
<dbReference type="InterPro" id="IPR036378">
    <property type="entry name" value="FAS1_dom_sf"/>
</dbReference>
<feature type="region of interest" description="Disordered" evidence="8">
    <location>
        <begin position="30"/>
        <end position="63"/>
    </location>
</feature>
<evidence type="ECO:0000259" key="10">
    <source>
        <dbReference type="PROSITE" id="PS50213"/>
    </source>
</evidence>
<sequence>MMIKNQSLLFFTIILLISTTTIAQLSPAISPVVQPNPKPTTTPAASPKPLVPSLPSNSPSENIPDTPTVDVIAILRQAKSFNTLIRLMKITQLINQLNSQLITSKSGGLTILAPDDAAFSQLKPGFLNSLSDGQKLELVQFHVISDYVSSSNFDTLTNPVRTLAGAKPGKVELNVISYGGSVNISTGAVNTTIDGIIYTDKHLAIYKVGKVLLPLDFFAVAKTPAKAPSLAPEPSDSAKAPKADKDDTGTSSDSSSSQVNPTEQSSAGAVKINVVALGLAFTMKKQQVTGLYLVLLMLCCTIIQAFSQTPAASPKPAPKAAASSPKATTKKAPSPKPLVPTLPQSPDSSDAAPDDITKILKKAKIFNVLIRLMKTTEIMNNINSQLITAKTGGITILAPDDDAFSNLKAGFLNSLDEKQKIELVQFHILPEFVASNNFDSLANPVQTVAGKDPERLPLNVNALGNSVNISTGVVNASVVGVVYSDNKLAIYKVDKVLLPLDFFQKAKPPALAPTALAKAPKAAKENTAADDQDGDATPADQQKSAAAIFGKPLVSVAVAFLVAVMWN</sequence>
<dbReference type="PANTHER" id="PTHR32077:SF39">
    <property type="entry name" value="FASCICLIN-LIKE ARABINOGALACTAN PROTEIN"/>
    <property type="match status" value="1"/>
</dbReference>
<keyword evidence="4" id="KW-0449">Lipoprotein</keyword>
<organism evidence="11 12">
    <name type="scientific">Arachis hypogaea</name>
    <name type="common">Peanut</name>
    <dbReference type="NCBI Taxonomy" id="3818"/>
    <lineage>
        <taxon>Eukaryota</taxon>
        <taxon>Viridiplantae</taxon>
        <taxon>Streptophyta</taxon>
        <taxon>Embryophyta</taxon>
        <taxon>Tracheophyta</taxon>
        <taxon>Spermatophyta</taxon>
        <taxon>Magnoliopsida</taxon>
        <taxon>eudicotyledons</taxon>
        <taxon>Gunneridae</taxon>
        <taxon>Pentapetalae</taxon>
        <taxon>rosids</taxon>
        <taxon>fabids</taxon>
        <taxon>Fabales</taxon>
        <taxon>Fabaceae</taxon>
        <taxon>Papilionoideae</taxon>
        <taxon>50 kb inversion clade</taxon>
        <taxon>dalbergioids sensu lato</taxon>
        <taxon>Dalbergieae</taxon>
        <taxon>Pterocarpus clade</taxon>
        <taxon>Arachis</taxon>
    </lineage>
</organism>
<evidence type="ECO:0000256" key="8">
    <source>
        <dbReference type="SAM" id="MobiDB-lite"/>
    </source>
</evidence>
<dbReference type="PROSITE" id="PS50213">
    <property type="entry name" value="FAS1"/>
    <property type="match status" value="2"/>
</dbReference>
<dbReference type="EMBL" id="SDMP01000003">
    <property type="protein sequence ID" value="RYR70357.1"/>
    <property type="molecule type" value="Genomic_DNA"/>
</dbReference>
<dbReference type="GO" id="GO:0009834">
    <property type="term" value="P:plant-type secondary cell wall biogenesis"/>
    <property type="evidence" value="ECO:0007669"/>
    <property type="project" value="TreeGrafter"/>
</dbReference>
<keyword evidence="12" id="KW-1185">Reference proteome</keyword>
<dbReference type="Pfam" id="PF02469">
    <property type="entry name" value="Fasciclin"/>
    <property type="match status" value="2"/>
</dbReference>
<feature type="signal peptide" evidence="9">
    <location>
        <begin position="1"/>
        <end position="23"/>
    </location>
</feature>
<feature type="region of interest" description="Disordered" evidence="8">
    <location>
        <begin position="227"/>
        <end position="264"/>
    </location>
</feature>
<keyword evidence="4" id="KW-0336">GPI-anchor</keyword>
<keyword evidence="4" id="KW-0325">Glycoprotein</keyword>
<evidence type="ECO:0000256" key="5">
    <source>
        <dbReference type="ARBA" id="ARBA00022729"/>
    </source>
</evidence>
<dbReference type="PANTHER" id="PTHR32077">
    <property type="entry name" value="FASCICLIN-LIKE ARABINOGALACTAN PROTEIN"/>
    <property type="match status" value="1"/>
</dbReference>
<comment type="subcellular location">
    <subcellularLocation>
        <location evidence="1">Cell membrane</location>
        <topology evidence="1">Lipid-anchor</topology>
        <topology evidence="1">GPI-anchor</topology>
    </subcellularLocation>
</comment>
<dbReference type="GO" id="GO:0005886">
    <property type="term" value="C:plasma membrane"/>
    <property type="evidence" value="ECO:0007669"/>
    <property type="project" value="UniProtKB-SubCell"/>
</dbReference>
<feature type="compositionally biased region" description="Low complexity" evidence="8">
    <location>
        <begin position="310"/>
        <end position="332"/>
    </location>
</feature>
<evidence type="ECO:0000256" key="2">
    <source>
        <dbReference type="ARBA" id="ARBA00007843"/>
    </source>
</evidence>
<dbReference type="FunFam" id="2.30.180.10:FF:000009">
    <property type="entry name" value="Fasciclin-like arabinogalactan protein 11"/>
    <property type="match status" value="2"/>
</dbReference>
<evidence type="ECO:0000256" key="4">
    <source>
        <dbReference type="ARBA" id="ARBA00022622"/>
    </source>
</evidence>
<feature type="compositionally biased region" description="Basic and acidic residues" evidence="8">
    <location>
        <begin position="239"/>
        <end position="248"/>
    </location>
</feature>
<comment type="function">
    <text evidence="7">May be a cell surface adhesion protein.</text>
</comment>
<keyword evidence="3" id="KW-1003">Cell membrane</keyword>
<dbReference type="SMART" id="SM00554">
    <property type="entry name" value="FAS1"/>
    <property type="match status" value="2"/>
</dbReference>
<evidence type="ECO:0000313" key="12">
    <source>
        <dbReference type="Proteomes" id="UP000289738"/>
    </source>
</evidence>
<feature type="compositionally biased region" description="Low complexity" evidence="8">
    <location>
        <begin position="41"/>
        <end position="60"/>
    </location>
</feature>
<dbReference type="AlphaFoldDB" id="A0A445E4K9"/>
<feature type="domain" description="FAS1" evidence="10">
    <location>
        <begin position="353"/>
        <end position="497"/>
    </location>
</feature>
<gene>
    <name evidence="11" type="ORF">Ahy_A03g016856</name>
</gene>